<evidence type="ECO:0000256" key="1">
    <source>
        <dbReference type="SAM" id="MobiDB-lite"/>
    </source>
</evidence>
<name>A0A1I5LA70_9SPHN</name>
<reference evidence="3" key="1">
    <citation type="submission" date="2016-10" db="EMBL/GenBank/DDBJ databases">
        <authorList>
            <person name="Varghese N."/>
            <person name="Submissions S."/>
        </authorList>
    </citation>
    <scope>NUCLEOTIDE SEQUENCE [LARGE SCALE GENOMIC DNA]</scope>
    <source>
        <strain evidence="3">CGMCC 1.7715</strain>
    </source>
</reference>
<feature type="compositionally biased region" description="Basic and acidic residues" evidence="1">
    <location>
        <begin position="85"/>
        <end position="94"/>
    </location>
</feature>
<dbReference type="Proteomes" id="UP000199331">
    <property type="component" value="Unassembled WGS sequence"/>
</dbReference>
<dbReference type="EMBL" id="FOWZ01000001">
    <property type="protein sequence ID" value="SFO94264.1"/>
    <property type="molecule type" value="Genomic_DNA"/>
</dbReference>
<protein>
    <submittedName>
        <fullName evidence="2">Uncharacterized protein</fullName>
    </submittedName>
</protein>
<organism evidence="2 3">
    <name type="scientific">Qipengyuania nanhaisediminis</name>
    <dbReference type="NCBI Taxonomy" id="604088"/>
    <lineage>
        <taxon>Bacteria</taxon>
        <taxon>Pseudomonadati</taxon>
        <taxon>Pseudomonadota</taxon>
        <taxon>Alphaproteobacteria</taxon>
        <taxon>Sphingomonadales</taxon>
        <taxon>Erythrobacteraceae</taxon>
        <taxon>Qipengyuania</taxon>
    </lineage>
</organism>
<proteinExistence type="predicted"/>
<gene>
    <name evidence="2" type="ORF">SAMN04488060_0867</name>
</gene>
<dbReference type="STRING" id="604088.SAMN04488060_0867"/>
<keyword evidence="3" id="KW-1185">Reference proteome</keyword>
<evidence type="ECO:0000313" key="2">
    <source>
        <dbReference type="EMBL" id="SFO94264.1"/>
    </source>
</evidence>
<dbReference type="AlphaFoldDB" id="A0A1I5LA70"/>
<accession>A0A1I5LA70</accession>
<evidence type="ECO:0000313" key="3">
    <source>
        <dbReference type="Proteomes" id="UP000199331"/>
    </source>
</evidence>
<feature type="region of interest" description="Disordered" evidence="1">
    <location>
        <begin position="52"/>
        <end position="94"/>
    </location>
</feature>
<sequence length="94" mass="10043">MAETKTIPLTSLARGVPPAPVLRILARHSRTEIEGFIAVAIDLLDLADGDPDKEATAAEDDFADWPARPWHGAGCQISDPGGCEHNGREPEDAE</sequence>
<dbReference type="RefSeq" id="WP_143089563.1">
    <property type="nucleotide sequence ID" value="NZ_FOWZ01000001.1"/>
</dbReference>
<dbReference type="OrthoDB" id="7478830at2"/>